<feature type="chain" id="PRO_5005488468" evidence="2">
    <location>
        <begin position="29"/>
        <end position="78"/>
    </location>
</feature>
<evidence type="ECO:0000313" key="3">
    <source>
        <dbReference type="EMBL" id="CDW34564.1"/>
    </source>
</evidence>
<feature type="region of interest" description="Disordered" evidence="1">
    <location>
        <begin position="32"/>
        <end position="57"/>
    </location>
</feature>
<protein>
    <submittedName>
        <fullName evidence="3">Uncharacterized protein</fullName>
    </submittedName>
</protein>
<name>A0A0K2U8K5_LEPSM</name>
<accession>A0A0K2U8K5</accession>
<evidence type="ECO:0000256" key="2">
    <source>
        <dbReference type="SAM" id="SignalP"/>
    </source>
</evidence>
<sequence length="78" mass="8410">MCHPKILICLFFILSIVVFSTQSPSVIGIKSPTISSGTGVNDNSPTGGLSSIPNGNNEKPCQKFHYLPRLDKYICVAN</sequence>
<keyword evidence="2" id="KW-0732">Signal</keyword>
<organism evidence="3">
    <name type="scientific">Lepeophtheirus salmonis</name>
    <name type="common">Salmon louse</name>
    <name type="synonym">Caligus salmonis</name>
    <dbReference type="NCBI Taxonomy" id="72036"/>
    <lineage>
        <taxon>Eukaryota</taxon>
        <taxon>Metazoa</taxon>
        <taxon>Ecdysozoa</taxon>
        <taxon>Arthropoda</taxon>
        <taxon>Crustacea</taxon>
        <taxon>Multicrustacea</taxon>
        <taxon>Hexanauplia</taxon>
        <taxon>Copepoda</taxon>
        <taxon>Siphonostomatoida</taxon>
        <taxon>Caligidae</taxon>
        <taxon>Lepeophtheirus</taxon>
    </lineage>
</organism>
<dbReference type="AlphaFoldDB" id="A0A0K2U8K5"/>
<evidence type="ECO:0000256" key="1">
    <source>
        <dbReference type="SAM" id="MobiDB-lite"/>
    </source>
</evidence>
<feature type="signal peptide" evidence="2">
    <location>
        <begin position="1"/>
        <end position="28"/>
    </location>
</feature>
<reference evidence="3" key="1">
    <citation type="submission" date="2014-05" db="EMBL/GenBank/DDBJ databases">
        <authorList>
            <person name="Chronopoulou M."/>
        </authorList>
    </citation>
    <scope>NUCLEOTIDE SEQUENCE</scope>
    <source>
        <tissue evidence="3">Whole organism</tissue>
    </source>
</reference>
<dbReference type="EMBL" id="HACA01017203">
    <property type="protein sequence ID" value="CDW34564.1"/>
    <property type="molecule type" value="Transcribed_RNA"/>
</dbReference>
<proteinExistence type="predicted"/>